<dbReference type="KEGG" id="fte:Fluta_3091"/>
<dbReference type="EMBL" id="CP002542">
    <property type="protein sequence ID" value="AEA45066.1"/>
    <property type="molecule type" value="Genomic_DNA"/>
</dbReference>
<protein>
    <submittedName>
        <fullName evidence="1">Uncharacterized protein</fullName>
    </submittedName>
</protein>
<keyword evidence="2" id="KW-1185">Reference proteome</keyword>
<dbReference type="RefSeq" id="WP_013687833.1">
    <property type="nucleotide sequence ID" value="NC_015321.1"/>
</dbReference>
<organism evidence="1 2">
    <name type="scientific">Fluviicola taffensis (strain DSM 16823 / NCIMB 13979 / RW262)</name>
    <dbReference type="NCBI Taxonomy" id="755732"/>
    <lineage>
        <taxon>Bacteria</taxon>
        <taxon>Pseudomonadati</taxon>
        <taxon>Bacteroidota</taxon>
        <taxon>Flavobacteriia</taxon>
        <taxon>Flavobacteriales</taxon>
        <taxon>Crocinitomicaceae</taxon>
        <taxon>Fluviicola</taxon>
    </lineage>
</organism>
<gene>
    <name evidence="1" type="ordered locus">Fluta_3091</name>
</gene>
<name>F2IKE0_FLUTR</name>
<dbReference type="STRING" id="755732.Fluta_3091"/>
<sequence length="169" mass="19990">MTFTTGSQNDYHWIEVLSGDKTINHFIQDFSQFIVDKHLAIICFDSGPFVRTDEEIQRGWYFKNDVAYFDKVNHQELEVPIYDNYDQWLLFDKPTEVNDMDTFVNHQGFSLNPENLLANPAIKLNSIDFWNSIESFKPSKFLLDGDFFIYGTIVVDEIKEIKEKWFTIH</sequence>
<reference evidence="2" key="2">
    <citation type="submission" date="2011-02" db="EMBL/GenBank/DDBJ databases">
        <title>The complete genome of Fluviicola taffensis DSM 16823.</title>
        <authorList>
            <consortium name="US DOE Joint Genome Institute (JGI-PGF)"/>
            <person name="Lucas S."/>
            <person name="Copeland A."/>
            <person name="Lapidus A."/>
            <person name="Bruce D."/>
            <person name="Goodwin L."/>
            <person name="Pitluck S."/>
            <person name="Kyrpides N."/>
            <person name="Mavromatis K."/>
            <person name="Ivanova N."/>
            <person name="Mikhailova N."/>
            <person name="Pagani I."/>
            <person name="Chertkov O."/>
            <person name="Detter J.C."/>
            <person name="Han C."/>
            <person name="Tapia R."/>
            <person name="Land M."/>
            <person name="Hauser L."/>
            <person name="Markowitz V."/>
            <person name="Cheng J.-F."/>
            <person name="Hugenholtz P."/>
            <person name="Woyke T."/>
            <person name="Wu D."/>
            <person name="Tindall B."/>
            <person name="Pomrenke H.G."/>
            <person name="Brambilla E."/>
            <person name="Klenk H.-P."/>
            <person name="Eisen J.A."/>
        </authorList>
    </citation>
    <scope>NUCLEOTIDE SEQUENCE [LARGE SCALE GENOMIC DNA]</scope>
    <source>
        <strain evidence="2">DSM 16823 / RW262 / RW262</strain>
    </source>
</reference>
<dbReference type="HOGENOM" id="CLU_1466462_0_0_10"/>
<dbReference type="eggNOG" id="ENOG50339AI">
    <property type="taxonomic scope" value="Bacteria"/>
</dbReference>
<dbReference type="OrthoDB" id="1447249at2"/>
<evidence type="ECO:0000313" key="2">
    <source>
        <dbReference type="Proteomes" id="UP000007463"/>
    </source>
</evidence>
<dbReference type="AlphaFoldDB" id="F2IKE0"/>
<evidence type="ECO:0000313" key="1">
    <source>
        <dbReference type="EMBL" id="AEA45066.1"/>
    </source>
</evidence>
<reference evidence="1 2" key="1">
    <citation type="journal article" date="2011" name="Stand. Genomic Sci.">
        <title>Complete genome sequence of the gliding freshwater bacterium Fluviicola taffensis type strain (RW262).</title>
        <authorList>
            <person name="Woyke T."/>
            <person name="Chertkov O."/>
            <person name="Lapidus A."/>
            <person name="Nolan M."/>
            <person name="Lucas S."/>
            <person name="Del Rio T.G."/>
            <person name="Tice H."/>
            <person name="Cheng J.F."/>
            <person name="Tapia R."/>
            <person name="Han C."/>
            <person name="Goodwin L."/>
            <person name="Pitluck S."/>
            <person name="Liolios K."/>
            <person name="Pagani I."/>
            <person name="Ivanova N."/>
            <person name="Huntemann M."/>
            <person name="Mavromatis K."/>
            <person name="Mikhailova N."/>
            <person name="Pati A."/>
            <person name="Chen A."/>
            <person name="Palaniappan K."/>
            <person name="Land M."/>
            <person name="Hauser L."/>
            <person name="Brambilla E.M."/>
            <person name="Rohde M."/>
            <person name="Mwirichia R."/>
            <person name="Sikorski J."/>
            <person name="Tindall B.J."/>
            <person name="Goker M."/>
            <person name="Bristow J."/>
            <person name="Eisen J.A."/>
            <person name="Markowitz V."/>
            <person name="Hugenholtz P."/>
            <person name="Klenk H.P."/>
            <person name="Kyrpides N.C."/>
        </authorList>
    </citation>
    <scope>NUCLEOTIDE SEQUENCE [LARGE SCALE GENOMIC DNA]</scope>
    <source>
        <strain evidence="2">DSM 16823 / RW262 / RW262</strain>
    </source>
</reference>
<accession>F2IKE0</accession>
<dbReference type="Proteomes" id="UP000007463">
    <property type="component" value="Chromosome"/>
</dbReference>
<proteinExistence type="predicted"/>